<protein>
    <recommendedName>
        <fullName evidence="1">Bbp19-like phage domain-containing protein</fullName>
    </recommendedName>
</protein>
<dbReference type="EMBL" id="FLUO01000001">
    <property type="protein sequence ID" value="SBV97630.1"/>
    <property type="molecule type" value="Genomic_DNA"/>
</dbReference>
<gene>
    <name evidence="2" type="ORF">KL86APRO_10909</name>
</gene>
<accession>A0A212JDV6</accession>
<dbReference type="Pfam" id="PF25181">
    <property type="entry name" value="Phage_Bbp19"/>
    <property type="match status" value="1"/>
</dbReference>
<reference evidence="2" key="1">
    <citation type="submission" date="2016-04" db="EMBL/GenBank/DDBJ databases">
        <authorList>
            <person name="Evans L.H."/>
            <person name="Alamgir A."/>
            <person name="Owens N."/>
            <person name="Weber N.D."/>
            <person name="Virtaneva K."/>
            <person name="Barbian K."/>
            <person name="Babar A."/>
            <person name="Rosenke K."/>
        </authorList>
    </citation>
    <scope>NUCLEOTIDE SEQUENCE</scope>
    <source>
        <strain evidence="2">86</strain>
    </source>
</reference>
<dbReference type="InterPro" id="IPR057447">
    <property type="entry name" value="Bbp19-like_phage"/>
</dbReference>
<sequence>MIVPPSPDAVQHLFARLFRGDDGAQALAYLRALTLDRAMGAHVSSEQLWHLEGQRHLARHILKLVERGSAPN</sequence>
<evidence type="ECO:0000259" key="1">
    <source>
        <dbReference type="Pfam" id="PF25181"/>
    </source>
</evidence>
<proteinExistence type="predicted"/>
<feature type="domain" description="Bbp19-like phage" evidence="1">
    <location>
        <begin position="14"/>
        <end position="65"/>
    </location>
</feature>
<organism evidence="2">
    <name type="scientific">uncultured Alphaproteobacteria bacterium</name>
    <dbReference type="NCBI Taxonomy" id="91750"/>
    <lineage>
        <taxon>Bacteria</taxon>
        <taxon>Pseudomonadati</taxon>
        <taxon>Pseudomonadota</taxon>
        <taxon>Alphaproteobacteria</taxon>
        <taxon>environmental samples</taxon>
    </lineage>
</organism>
<name>A0A212JDV6_9PROT</name>
<dbReference type="AlphaFoldDB" id="A0A212JDV6"/>
<evidence type="ECO:0000313" key="2">
    <source>
        <dbReference type="EMBL" id="SBV97630.1"/>
    </source>
</evidence>